<accession>A0A0F3RRJ1</accession>
<protein>
    <submittedName>
        <fullName evidence="2">Uncharacterized protein</fullName>
    </submittedName>
</protein>
<feature type="region of interest" description="Disordered" evidence="1">
    <location>
        <begin position="184"/>
        <end position="209"/>
    </location>
</feature>
<comment type="caution">
    <text evidence="2">The sequence shown here is derived from an EMBL/GenBank/DDBJ whole genome shotgun (WGS) entry which is preliminary data.</text>
</comment>
<reference evidence="2 3" key="1">
    <citation type="submission" date="2015-01" db="EMBL/GenBank/DDBJ databases">
        <title>Genome Sequencing of Rickettsiales.</title>
        <authorList>
            <person name="Daugherty S.C."/>
            <person name="Su Q."/>
            <person name="Abolude K."/>
            <person name="Beier-Sexton M."/>
            <person name="Carlyon J.A."/>
            <person name="Carter R."/>
            <person name="Day N.P."/>
            <person name="Dumler S.J."/>
            <person name="Dyachenko V."/>
            <person name="Godinez A."/>
            <person name="Kurtti T.J."/>
            <person name="Lichay M."/>
            <person name="Mullins K.E."/>
            <person name="Ott S."/>
            <person name="Pappas-Brown V."/>
            <person name="Paris D.H."/>
            <person name="Patel P."/>
            <person name="Richards A.L."/>
            <person name="Sadzewicz L."/>
            <person name="Sears K."/>
            <person name="Seidman D."/>
            <person name="Sengamalay N."/>
            <person name="Stenos J."/>
            <person name="Tallon L.J."/>
            <person name="Vincent G."/>
            <person name="Fraser C.M."/>
            <person name="Munderloh U."/>
            <person name="Dunning-Hotopp J.C."/>
        </authorList>
    </citation>
    <scope>NUCLEOTIDE SEQUENCE [LARGE SCALE GENOMIC DNA]</scope>
    <source>
        <strain evidence="2 3">UT144</strain>
    </source>
</reference>
<dbReference type="Proteomes" id="UP000033580">
    <property type="component" value="Unassembled WGS sequence"/>
</dbReference>
<name>A0A0F3RRJ1_ORITS</name>
<evidence type="ECO:0000313" key="2">
    <source>
        <dbReference type="EMBL" id="KJW07729.1"/>
    </source>
</evidence>
<dbReference type="EMBL" id="LAOR01000007">
    <property type="protein sequence ID" value="KJW07729.1"/>
    <property type="molecule type" value="Genomic_DNA"/>
</dbReference>
<gene>
    <name evidence="2" type="ORF">OTUT144_0222</name>
</gene>
<proteinExistence type="predicted"/>
<feature type="compositionally biased region" description="Polar residues" evidence="1">
    <location>
        <begin position="228"/>
        <end position="237"/>
    </location>
</feature>
<evidence type="ECO:0000313" key="3">
    <source>
        <dbReference type="Proteomes" id="UP000033580"/>
    </source>
</evidence>
<sequence>MPHTVSESSKDKEEQLVAKIVELEQALKGLEQPLNKYIKKHGLTEQSKKLLDGLTSSQEELEKLKLNNEPTNTEPIWTSLIKALTKFISTIKELVTGKPDQSISNSMDKISSFIEEAKKIVQEDPSILQSVCNKLKKLYSSTISSDTPEKGICGTTTPSLEEPAHASFKGGAAGFAALAEQLAEKYGHSSTREEEDSSKSKHNKKSLLASSENLASSSAAFLETAKLLSSSNLNPSATPKTTPTTKGKKGGYSK</sequence>
<dbReference type="AlphaFoldDB" id="A0A0F3RRJ1"/>
<organism evidence="2 3">
    <name type="scientific">Orientia tsutsugamushi str. UT144</name>
    <dbReference type="NCBI Taxonomy" id="1441384"/>
    <lineage>
        <taxon>Bacteria</taxon>
        <taxon>Pseudomonadati</taxon>
        <taxon>Pseudomonadota</taxon>
        <taxon>Alphaproteobacteria</taxon>
        <taxon>Rickettsiales</taxon>
        <taxon>Rickettsiaceae</taxon>
        <taxon>Rickettsieae</taxon>
        <taxon>Orientia</taxon>
    </lineage>
</organism>
<feature type="region of interest" description="Disordered" evidence="1">
    <location>
        <begin position="228"/>
        <end position="254"/>
    </location>
</feature>
<evidence type="ECO:0000256" key="1">
    <source>
        <dbReference type="SAM" id="MobiDB-lite"/>
    </source>
</evidence>
<dbReference type="PATRIC" id="fig|1441384.3.peg.2125"/>